<dbReference type="InterPro" id="IPR051212">
    <property type="entry name" value="Type-I_RE_S_subunit"/>
</dbReference>
<keyword evidence="3" id="KW-0238">DNA-binding</keyword>
<keyword evidence="2" id="KW-0680">Restriction system</keyword>
<dbReference type="InterPro" id="IPR000055">
    <property type="entry name" value="Restrct_endonuc_typeI_TRD"/>
</dbReference>
<reference evidence="5" key="1">
    <citation type="submission" date="2019-03" db="EMBL/GenBank/DDBJ databases">
        <authorList>
            <consortium name="Pathogen Informatics"/>
        </authorList>
    </citation>
    <scope>NUCLEOTIDE SEQUENCE</scope>
    <source>
        <strain evidence="5">5012STDY7626362</strain>
    </source>
</reference>
<dbReference type="PANTHER" id="PTHR43140:SF1">
    <property type="entry name" value="TYPE I RESTRICTION ENZYME ECOKI SPECIFICITY SUBUNIT"/>
    <property type="match status" value="1"/>
</dbReference>
<name>A0A486W1A4_KLEPN</name>
<comment type="similarity">
    <text evidence="1">Belongs to the type-I restriction system S methylase family.</text>
</comment>
<evidence type="ECO:0000259" key="4">
    <source>
        <dbReference type="Pfam" id="PF01420"/>
    </source>
</evidence>
<evidence type="ECO:0000256" key="3">
    <source>
        <dbReference type="ARBA" id="ARBA00023125"/>
    </source>
</evidence>
<dbReference type="EMBL" id="CAAHDH010000008">
    <property type="protein sequence ID" value="VGM56116.1"/>
    <property type="molecule type" value="Genomic_DNA"/>
</dbReference>
<dbReference type="GO" id="GO:0003677">
    <property type="term" value="F:DNA binding"/>
    <property type="evidence" value="ECO:0007669"/>
    <property type="project" value="UniProtKB-KW"/>
</dbReference>
<dbReference type="PANTHER" id="PTHR43140">
    <property type="entry name" value="TYPE-1 RESTRICTION ENZYME ECOKI SPECIFICITY PROTEIN"/>
    <property type="match status" value="1"/>
</dbReference>
<dbReference type="AlphaFoldDB" id="A0A486W1A4"/>
<dbReference type="Gene3D" id="3.90.220.20">
    <property type="entry name" value="DNA methylase specificity domains"/>
    <property type="match status" value="2"/>
</dbReference>
<accession>A0A486W1A4</accession>
<feature type="domain" description="Type I restriction modification DNA specificity" evidence="4">
    <location>
        <begin position="3"/>
        <end position="145"/>
    </location>
</feature>
<dbReference type="CDD" id="cd17262">
    <property type="entry name" value="RMtype1_S_Aco12261I-TRD2-CR2"/>
    <property type="match status" value="1"/>
</dbReference>
<protein>
    <submittedName>
        <fullName evidence="5">Type I restriction-modification system subunit S</fullName>
    </submittedName>
</protein>
<evidence type="ECO:0000256" key="2">
    <source>
        <dbReference type="ARBA" id="ARBA00022747"/>
    </source>
</evidence>
<dbReference type="InterPro" id="IPR044946">
    <property type="entry name" value="Restrct_endonuc_typeI_TRD_sf"/>
</dbReference>
<gene>
    <name evidence="5" type="ORF">SAMEA4873563_04699</name>
</gene>
<evidence type="ECO:0000256" key="1">
    <source>
        <dbReference type="ARBA" id="ARBA00010923"/>
    </source>
</evidence>
<dbReference type="GO" id="GO:0009307">
    <property type="term" value="P:DNA restriction-modification system"/>
    <property type="evidence" value="ECO:0007669"/>
    <property type="project" value="UniProtKB-KW"/>
</dbReference>
<proteinExistence type="inferred from homology"/>
<feature type="domain" description="Type I restriction modification DNA specificity" evidence="4">
    <location>
        <begin position="199"/>
        <end position="360"/>
    </location>
</feature>
<dbReference type="SUPFAM" id="SSF116734">
    <property type="entry name" value="DNA methylase specificity domain"/>
    <property type="match status" value="2"/>
</dbReference>
<evidence type="ECO:0000313" key="5">
    <source>
        <dbReference type="EMBL" id="VGM56116.1"/>
    </source>
</evidence>
<dbReference type="Pfam" id="PF01420">
    <property type="entry name" value="Methylase_S"/>
    <property type="match status" value="2"/>
</dbReference>
<sequence>MIEKQTVKFGDICREVKITTKDAISEGYERYIGLEHLDSGSLKIKRWGIISEDKPTFTRVFKKGQILFGRRRAYLKKAAIAEFDGICSSDIIVMESKNNNSIKQLLPFIIQSDKFWAWAIKNSAGGLSPRTKFKSLAEYELSIPENINSACTLLSRSETTLSVLEDLSSFSDSMLYVTLKSLAGVNAKNLKEYIASKANWKLMRVRDCMKICNNSRDPISESDRKAMQGEYPYYGPTGVLDYLDHYNFDGEYVLIGEDGDHFLKFKTMPMTQLVSGKFNVNNHAHVLMGTENVTTEWFYFYFLHSSIHHYLTRQGAGRYKLTKDALGAMEMPVPPLSEQKKLCAYFFNAIGMTKVITKKQNDSKRLALILRNELLGA</sequence>
<organism evidence="5">
    <name type="scientific">Klebsiella pneumoniae</name>
    <dbReference type="NCBI Taxonomy" id="573"/>
    <lineage>
        <taxon>Bacteria</taxon>
        <taxon>Pseudomonadati</taxon>
        <taxon>Pseudomonadota</taxon>
        <taxon>Gammaproteobacteria</taxon>
        <taxon>Enterobacterales</taxon>
        <taxon>Enterobacteriaceae</taxon>
        <taxon>Klebsiella/Raoultella group</taxon>
        <taxon>Klebsiella</taxon>
        <taxon>Klebsiella pneumoniae complex</taxon>
    </lineage>
</organism>